<comment type="similarity">
    <text evidence="2">Belongs to the nematode transthyretin-like family.</text>
</comment>
<dbReference type="GO" id="GO:0005576">
    <property type="term" value="C:extracellular region"/>
    <property type="evidence" value="ECO:0007669"/>
    <property type="project" value="UniProtKB-SubCell"/>
</dbReference>
<evidence type="ECO:0000256" key="2">
    <source>
        <dbReference type="ARBA" id="ARBA00010112"/>
    </source>
</evidence>
<dbReference type="InterPro" id="IPR038479">
    <property type="entry name" value="Transthyretin-like_sf"/>
</dbReference>
<dbReference type="WBParaSite" id="ASIM_0001905201-mRNA-1">
    <property type="protein sequence ID" value="ASIM_0001905201-mRNA-1"/>
    <property type="gene ID" value="ASIM_0001905201"/>
</dbReference>
<evidence type="ECO:0000313" key="5">
    <source>
        <dbReference type="EMBL" id="VDK64853.1"/>
    </source>
</evidence>
<dbReference type="Gene3D" id="2.60.40.3330">
    <property type="match status" value="1"/>
</dbReference>
<reference evidence="7" key="1">
    <citation type="submission" date="2017-02" db="UniProtKB">
        <authorList>
            <consortium name="WormBaseParasite"/>
        </authorList>
    </citation>
    <scope>IDENTIFICATION</scope>
</reference>
<dbReference type="Proteomes" id="UP000267096">
    <property type="component" value="Unassembled WGS sequence"/>
</dbReference>
<comment type="subcellular location">
    <subcellularLocation>
        <location evidence="1">Secreted</location>
    </subcellularLocation>
</comment>
<evidence type="ECO:0000256" key="3">
    <source>
        <dbReference type="ARBA" id="ARBA00022525"/>
    </source>
</evidence>
<dbReference type="EMBL" id="UYRR01035529">
    <property type="protein sequence ID" value="VDK64853.1"/>
    <property type="molecule type" value="Genomic_DNA"/>
</dbReference>
<reference evidence="5 6" key="2">
    <citation type="submission" date="2018-11" db="EMBL/GenBank/DDBJ databases">
        <authorList>
            <consortium name="Pathogen Informatics"/>
        </authorList>
    </citation>
    <scope>NUCLEOTIDE SEQUENCE [LARGE SCALE GENOMIC DNA]</scope>
</reference>
<dbReference type="PANTHER" id="PTHR21700:SF126">
    <property type="entry name" value="TRANSTHYRETIN-LIKE FAMILY PROTEIN"/>
    <property type="match status" value="1"/>
</dbReference>
<accession>A0A0M3KDJ9</accession>
<sequence length="194" mass="22223">MLTNGFSSHRVSASCDIERMHYIYIFIPTVLLFTSSVRTKNPLFPRCPLFDKCAVIKVEGRLLCDGRTVENAGPQFVELWEDVHTAVSCIELIAFSDSSVDDLISRVQVNSSGTFAIEGRAQEFFTEGLGLFLKVYSTCGIKPRYFGKCWQVEEITIPNEYWKRLVYNDWDVLWKEANINVESDFTTDAYCQLE</sequence>
<protein>
    <submittedName>
        <fullName evidence="5 7">Uncharacterized protein</fullName>
    </submittedName>
</protein>
<organism evidence="7">
    <name type="scientific">Anisakis simplex</name>
    <name type="common">Herring worm</name>
    <dbReference type="NCBI Taxonomy" id="6269"/>
    <lineage>
        <taxon>Eukaryota</taxon>
        <taxon>Metazoa</taxon>
        <taxon>Ecdysozoa</taxon>
        <taxon>Nematoda</taxon>
        <taxon>Chromadorea</taxon>
        <taxon>Rhabditida</taxon>
        <taxon>Spirurina</taxon>
        <taxon>Ascaridomorpha</taxon>
        <taxon>Ascaridoidea</taxon>
        <taxon>Anisakidae</taxon>
        <taxon>Anisakis</taxon>
        <taxon>Anisakis simplex complex</taxon>
    </lineage>
</organism>
<dbReference type="InterPro" id="IPR001534">
    <property type="entry name" value="Transthyretin-like"/>
</dbReference>
<evidence type="ECO:0000313" key="7">
    <source>
        <dbReference type="WBParaSite" id="ASIM_0001905201-mRNA-1"/>
    </source>
</evidence>
<evidence type="ECO:0000256" key="4">
    <source>
        <dbReference type="ARBA" id="ARBA00022729"/>
    </source>
</evidence>
<dbReference type="GO" id="GO:0009986">
    <property type="term" value="C:cell surface"/>
    <property type="evidence" value="ECO:0007669"/>
    <property type="project" value="InterPro"/>
</dbReference>
<evidence type="ECO:0000313" key="6">
    <source>
        <dbReference type="Proteomes" id="UP000267096"/>
    </source>
</evidence>
<dbReference type="Pfam" id="PF01060">
    <property type="entry name" value="TTR-52"/>
    <property type="match status" value="1"/>
</dbReference>
<dbReference type="PANTHER" id="PTHR21700">
    <property type="entry name" value="TRANSTHYRETIN-LIKE FAMILY PROTEIN-RELATED"/>
    <property type="match status" value="1"/>
</dbReference>
<gene>
    <name evidence="5" type="ORF">ASIM_LOCUS18447</name>
</gene>
<dbReference type="AlphaFoldDB" id="A0A0M3KDJ9"/>
<keyword evidence="4" id="KW-0732">Signal</keyword>
<name>A0A0M3KDJ9_ANISI</name>
<keyword evidence="6" id="KW-1185">Reference proteome</keyword>
<evidence type="ECO:0000256" key="1">
    <source>
        <dbReference type="ARBA" id="ARBA00004613"/>
    </source>
</evidence>
<keyword evidence="3" id="KW-0964">Secreted</keyword>
<dbReference type="OrthoDB" id="10452661at2759"/>
<proteinExistence type="inferred from homology"/>